<name>A0A8D5FHX0_9BACT</name>
<feature type="transmembrane region" description="Helical" evidence="1">
    <location>
        <begin position="25"/>
        <end position="42"/>
    </location>
</feature>
<evidence type="ECO:0000313" key="3">
    <source>
        <dbReference type="Proteomes" id="UP000826725"/>
    </source>
</evidence>
<accession>A0A8D5FHX0</accession>
<dbReference type="EMBL" id="AP024086">
    <property type="protein sequence ID" value="BCL60931.1"/>
    <property type="molecule type" value="Genomic_DNA"/>
</dbReference>
<reference evidence="2" key="1">
    <citation type="submission" date="2020-09" db="EMBL/GenBank/DDBJ databases">
        <title>Desulfogranum mesoprofundum gen. nov., sp. nov., a novel mesophilic, sulfate-reducing chemolithoautotroph isolated from a deep-sea hydrothermal vent chimney in the Suiyo Seamount.</title>
        <authorList>
            <person name="Hashimoto Y."/>
            <person name="Nakagawa S."/>
        </authorList>
    </citation>
    <scope>NUCLEOTIDE SEQUENCE</scope>
    <source>
        <strain evidence="2">KT2</strain>
    </source>
</reference>
<protein>
    <submittedName>
        <fullName evidence="2">Uncharacterized protein</fullName>
    </submittedName>
</protein>
<dbReference type="Proteomes" id="UP000826725">
    <property type="component" value="Chromosome"/>
</dbReference>
<sequence length="57" mass="6343">MSLALILGPFKGNLFMDFSFSRANIFKYVIAVLFILGGIILMRNTNKAVKGIPLNPR</sequence>
<evidence type="ECO:0000256" key="1">
    <source>
        <dbReference type="SAM" id="Phobius"/>
    </source>
</evidence>
<dbReference type="KEGG" id="dbk:DGMP_16240"/>
<evidence type="ECO:0000313" key="2">
    <source>
        <dbReference type="EMBL" id="BCL60931.1"/>
    </source>
</evidence>
<gene>
    <name evidence="2" type="ORF">DGMP_16240</name>
</gene>
<keyword evidence="1" id="KW-1133">Transmembrane helix</keyword>
<keyword evidence="3" id="KW-1185">Reference proteome</keyword>
<keyword evidence="1" id="KW-0472">Membrane</keyword>
<dbReference type="AlphaFoldDB" id="A0A8D5FHX0"/>
<proteinExistence type="predicted"/>
<organism evidence="2 3">
    <name type="scientific">Desulfomarina profundi</name>
    <dbReference type="NCBI Taxonomy" id="2772557"/>
    <lineage>
        <taxon>Bacteria</taxon>
        <taxon>Pseudomonadati</taxon>
        <taxon>Thermodesulfobacteriota</taxon>
        <taxon>Desulfobulbia</taxon>
        <taxon>Desulfobulbales</taxon>
        <taxon>Desulfobulbaceae</taxon>
        <taxon>Desulfomarina</taxon>
    </lineage>
</organism>
<keyword evidence="1" id="KW-0812">Transmembrane</keyword>